<gene>
    <name evidence="1" type="ORF">Clacol_008594</name>
</gene>
<dbReference type="AlphaFoldDB" id="A0AAV5ANC2"/>
<protein>
    <submittedName>
        <fullName evidence="1">Uncharacterized protein</fullName>
    </submittedName>
</protein>
<organism evidence="1 2">
    <name type="scientific">Clathrus columnatus</name>
    <dbReference type="NCBI Taxonomy" id="1419009"/>
    <lineage>
        <taxon>Eukaryota</taxon>
        <taxon>Fungi</taxon>
        <taxon>Dikarya</taxon>
        <taxon>Basidiomycota</taxon>
        <taxon>Agaricomycotina</taxon>
        <taxon>Agaricomycetes</taxon>
        <taxon>Phallomycetidae</taxon>
        <taxon>Phallales</taxon>
        <taxon>Clathraceae</taxon>
        <taxon>Clathrus</taxon>
    </lineage>
</organism>
<dbReference type="EMBL" id="BPWL01000009">
    <property type="protein sequence ID" value="GJJ14330.1"/>
    <property type="molecule type" value="Genomic_DNA"/>
</dbReference>
<reference evidence="1" key="1">
    <citation type="submission" date="2021-10" db="EMBL/GenBank/DDBJ databases">
        <title>De novo Genome Assembly of Clathrus columnatus (Basidiomycota, Fungi) Using Illumina and Nanopore Sequence Data.</title>
        <authorList>
            <person name="Ogiso-Tanaka E."/>
            <person name="Itagaki H."/>
            <person name="Hosoya T."/>
            <person name="Hosaka K."/>
        </authorList>
    </citation>
    <scope>NUCLEOTIDE SEQUENCE</scope>
    <source>
        <strain evidence="1">MO-923</strain>
    </source>
</reference>
<proteinExistence type="predicted"/>
<name>A0AAV5ANC2_9AGAM</name>
<sequence length="114" mass="13123">MANNPSEVLRKLLMVDLVDWSREEVNTETVDIPLIIDPSGRPLAKVGDLPRMYPGYKYDNGYKRPVWFDYEDDEDTDFQDKTSSASDYYDSLVNSYYGEKDSEFQGSKISSTLD</sequence>
<comment type="caution">
    <text evidence="1">The sequence shown here is derived from an EMBL/GenBank/DDBJ whole genome shotgun (WGS) entry which is preliminary data.</text>
</comment>
<evidence type="ECO:0000313" key="1">
    <source>
        <dbReference type="EMBL" id="GJJ14330.1"/>
    </source>
</evidence>
<keyword evidence="2" id="KW-1185">Reference proteome</keyword>
<accession>A0AAV5ANC2</accession>
<evidence type="ECO:0000313" key="2">
    <source>
        <dbReference type="Proteomes" id="UP001050691"/>
    </source>
</evidence>
<dbReference type="Proteomes" id="UP001050691">
    <property type="component" value="Unassembled WGS sequence"/>
</dbReference>